<protein>
    <recommendedName>
        <fullName evidence="5">Lipoprotein</fullName>
    </recommendedName>
</protein>
<evidence type="ECO:0000256" key="1">
    <source>
        <dbReference type="SAM" id="MobiDB-lite"/>
    </source>
</evidence>
<feature type="region of interest" description="Disordered" evidence="1">
    <location>
        <begin position="21"/>
        <end position="58"/>
    </location>
</feature>
<keyword evidence="2" id="KW-0732">Signal</keyword>
<organism evidence="3 4">
    <name type="scientific">Caenimonas terrae</name>
    <dbReference type="NCBI Taxonomy" id="696074"/>
    <lineage>
        <taxon>Bacteria</taxon>
        <taxon>Pseudomonadati</taxon>
        <taxon>Pseudomonadota</taxon>
        <taxon>Betaproteobacteria</taxon>
        <taxon>Burkholderiales</taxon>
        <taxon>Comamonadaceae</taxon>
        <taxon>Caenimonas</taxon>
    </lineage>
</organism>
<feature type="compositionally biased region" description="Low complexity" evidence="1">
    <location>
        <begin position="23"/>
        <end position="58"/>
    </location>
</feature>
<reference evidence="4" key="1">
    <citation type="journal article" date="2019" name="Int. J. Syst. Evol. Microbiol.">
        <title>The Global Catalogue of Microorganisms (GCM) 10K type strain sequencing project: providing services to taxonomists for standard genome sequencing and annotation.</title>
        <authorList>
            <consortium name="The Broad Institute Genomics Platform"/>
            <consortium name="The Broad Institute Genome Sequencing Center for Infectious Disease"/>
            <person name="Wu L."/>
            <person name="Ma J."/>
        </authorList>
    </citation>
    <scope>NUCLEOTIDE SEQUENCE [LARGE SCALE GENOMIC DNA]</scope>
    <source>
        <strain evidence="4">CCUG 57401</strain>
    </source>
</reference>
<dbReference type="PROSITE" id="PS51257">
    <property type="entry name" value="PROKAR_LIPOPROTEIN"/>
    <property type="match status" value="1"/>
</dbReference>
<evidence type="ECO:0008006" key="5">
    <source>
        <dbReference type="Google" id="ProtNLM"/>
    </source>
</evidence>
<accession>A0ABW0NLA1</accession>
<dbReference type="RefSeq" id="WP_376852155.1">
    <property type="nucleotide sequence ID" value="NZ_JBHSMF010000010.1"/>
</dbReference>
<proteinExistence type="predicted"/>
<comment type="caution">
    <text evidence="3">The sequence shown here is derived from an EMBL/GenBank/DDBJ whole genome shotgun (WGS) entry which is preliminary data.</text>
</comment>
<keyword evidence="4" id="KW-1185">Reference proteome</keyword>
<feature type="chain" id="PRO_5046832093" description="Lipoprotein" evidence="2">
    <location>
        <begin position="19"/>
        <end position="292"/>
    </location>
</feature>
<sequence length="292" mass="30514">MRYLPLTLLLAAMVQACGGGGSDSASSAAPGPVATTPPAATTPAPPAGGADYSTSFSSGETGETSFILNAANPNHLDPNEKFTLAQDSQIWGFVAAQFNAKVYVLDQPNAQAFVNGQTFQGVPLNPSGGDAMTFPTLPAGTYWIGTVPGQSVATGYSNPVYHEVSYDHRLPGWNFDTNVPFTADGATGAWKSQGFTTPTGSWRGYIETEGYGGKFAVMTQAQFDTFSAAYPNGFTGGTYEFVYACGGQSGGAATEIECELHLQSGQSYQLVYFNDTGSWAGGAGNVAFYRPQ</sequence>
<feature type="signal peptide" evidence="2">
    <location>
        <begin position="1"/>
        <end position="18"/>
    </location>
</feature>
<dbReference type="Proteomes" id="UP001596037">
    <property type="component" value="Unassembled WGS sequence"/>
</dbReference>
<gene>
    <name evidence="3" type="ORF">ACFPOE_20360</name>
</gene>
<dbReference type="EMBL" id="JBHSMF010000010">
    <property type="protein sequence ID" value="MFC5499907.1"/>
    <property type="molecule type" value="Genomic_DNA"/>
</dbReference>
<evidence type="ECO:0000313" key="3">
    <source>
        <dbReference type="EMBL" id="MFC5499907.1"/>
    </source>
</evidence>
<evidence type="ECO:0000313" key="4">
    <source>
        <dbReference type="Proteomes" id="UP001596037"/>
    </source>
</evidence>
<name>A0ABW0NLA1_9BURK</name>
<evidence type="ECO:0000256" key="2">
    <source>
        <dbReference type="SAM" id="SignalP"/>
    </source>
</evidence>